<protein>
    <submittedName>
        <fullName evidence="1">Uncharacterized protein</fullName>
    </submittedName>
</protein>
<dbReference type="Proteomes" id="UP000014012">
    <property type="component" value="Unassembled WGS sequence"/>
</dbReference>
<gene>
    <name evidence="1" type="ORF">PLESHI_00270</name>
</gene>
<dbReference type="HOGENOM" id="CLU_2156021_0_0_6"/>
<keyword evidence="2" id="KW-1185">Reference proteome</keyword>
<reference evidence="1 2" key="1">
    <citation type="journal article" date="2013" name="Genome Announc.">
        <title>Genome Sequence of Plesiomonas shigelloides Strain 302-73 (Serotype O1).</title>
        <authorList>
            <person name="Pique N."/>
            <person name="Aquilini E."/>
            <person name="Alioto T."/>
            <person name="Minana-Galbis D."/>
            <person name="Tomas J.M."/>
        </authorList>
    </citation>
    <scope>NUCLEOTIDE SEQUENCE [LARGE SCALE GENOMIC DNA]</scope>
    <source>
        <strain evidence="1 2">302-73</strain>
    </source>
</reference>
<name>R8AVS6_PLESH</name>
<comment type="caution">
    <text evidence="1">The sequence shown here is derived from an EMBL/GenBank/DDBJ whole genome shotgun (WGS) entry which is preliminary data.</text>
</comment>
<dbReference type="OrthoDB" id="9256112at2"/>
<dbReference type="EMBL" id="AQQO01000020">
    <property type="protein sequence ID" value="EON90401.1"/>
    <property type="molecule type" value="Genomic_DNA"/>
</dbReference>
<proteinExistence type="predicted"/>
<dbReference type="RefSeq" id="WP_010861694.1">
    <property type="nucleotide sequence ID" value="NZ_KB944507.1"/>
</dbReference>
<dbReference type="AlphaFoldDB" id="R8AVS6"/>
<evidence type="ECO:0000313" key="1">
    <source>
        <dbReference type="EMBL" id="EON90401.1"/>
    </source>
</evidence>
<organism evidence="1 2">
    <name type="scientific">Plesiomonas shigelloides 302-73</name>
    <dbReference type="NCBI Taxonomy" id="1315976"/>
    <lineage>
        <taxon>Bacteria</taxon>
        <taxon>Pseudomonadati</taxon>
        <taxon>Pseudomonadota</taxon>
        <taxon>Gammaproteobacteria</taxon>
        <taxon>Enterobacterales</taxon>
        <taxon>Enterobacteriaceae</taxon>
        <taxon>Plesiomonas</taxon>
    </lineage>
</organism>
<evidence type="ECO:0000313" key="2">
    <source>
        <dbReference type="Proteomes" id="UP000014012"/>
    </source>
</evidence>
<accession>R8AVS6</accession>
<sequence>MNLEISTKIEEHLHAFRLFSEDKIFSSCRLVHYIGVDRPNAIDIPIREVEREISGCLAEGFLIGWLYNKSRLFLWVQEPGFPIPPFEKVIEEEALVDIDSLLREAGFTDGA</sequence>